<evidence type="ECO:0000313" key="2">
    <source>
        <dbReference type="EMBL" id="MCH90959.1"/>
    </source>
</evidence>
<gene>
    <name evidence="2" type="ORF">A2U01_0011883</name>
</gene>
<feature type="region of interest" description="Disordered" evidence="1">
    <location>
        <begin position="71"/>
        <end position="98"/>
    </location>
</feature>
<reference evidence="2 3" key="1">
    <citation type="journal article" date="2018" name="Front. Plant Sci.">
        <title>Red Clover (Trifolium pratense) and Zigzag Clover (T. medium) - A Picture of Genomic Similarities and Differences.</title>
        <authorList>
            <person name="Dluhosova J."/>
            <person name="Istvanek J."/>
            <person name="Nedelnik J."/>
            <person name="Repkova J."/>
        </authorList>
    </citation>
    <scope>NUCLEOTIDE SEQUENCE [LARGE SCALE GENOMIC DNA]</scope>
    <source>
        <strain evidence="3">cv. 10/8</strain>
        <tissue evidence="2">Leaf</tissue>
    </source>
</reference>
<accession>A0A392MVG9</accession>
<name>A0A392MVG9_9FABA</name>
<organism evidence="2 3">
    <name type="scientific">Trifolium medium</name>
    <dbReference type="NCBI Taxonomy" id="97028"/>
    <lineage>
        <taxon>Eukaryota</taxon>
        <taxon>Viridiplantae</taxon>
        <taxon>Streptophyta</taxon>
        <taxon>Embryophyta</taxon>
        <taxon>Tracheophyta</taxon>
        <taxon>Spermatophyta</taxon>
        <taxon>Magnoliopsida</taxon>
        <taxon>eudicotyledons</taxon>
        <taxon>Gunneridae</taxon>
        <taxon>Pentapetalae</taxon>
        <taxon>rosids</taxon>
        <taxon>fabids</taxon>
        <taxon>Fabales</taxon>
        <taxon>Fabaceae</taxon>
        <taxon>Papilionoideae</taxon>
        <taxon>50 kb inversion clade</taxon>
        <taxon>NPAAA clade</taxon>
        <taxon>Hologalegina</taxon>
        <taxon>IRL clade</taxon>
        <taxon>Trifolieae</taxon>
        <taxon>Trifolium</taxon>
    </lineage>
</organism>
<proteinExistence type="predicted"/>
<comment type="caution">
    <text evidence="2">The sequence shown here is derived from an EMBL/GenBank/DDBJ whole genome shotgun (WGS) entry which is preliminary data.</text>
</comment>
<dbReference type="EMBL" id="LXQA010019411">
    <property type="protein sequence ID" value="MCH90959.1"/>
    <property type="molecule type" value="Genomic_DNA"/>
</dbReference>
<feature type="region of interest" description="Disordered" evidence="1">
    <location>
        <begin position="35"/>
        <end position="54"/>
    </location>
</feature>
<protein>
    <submittedName>
        <fullName evidence="2">Uncharacterized protein</fullName>
    </submittedName>
</protein>
<evidence type="ECO:0000313" key="3">
    <source>
        <dbReference type="Proteomes" id="UP000265520"/>
    </source>
</evidence>
<dbReference type="Proteomes" id="UP000265520">
    <property type="component" value="Unassembled WGS sequence"/>
</dbReference>
<feature type="compositionally biased region" description="Basic and acidic residues" evidence="1">
    <location>
        <begin position="72"/>
        <end position="93"/>
    </location>
</feature>
<dbReference type="AlphaFoldDB" id="A0A392MVG9"/>
<evidence type="ECO:0000256" key="1">
    <source>
        <dbReference type="SAM" id="MobiDB-lite"/>
    </source>
</evidence>
<sequence length="115" mass="12498">MGADKGGAALSAGRVGSLVWHPAARMECEDTCLFEDESDSEASQSDNEAGHKDPDVCCNVDLLVEKITNGLEDEKQIDLPKNTDEGHADKPDDNLSIEGGVMRRTWSSLMRLRPP</sequence>
<keyword evidence="3" id="KW-1185">Reference proteome</keyword>